<gene>
    <name evidence="1" type="ORF">S01H1_08292</name>
</gene>
<protein>
    <submittedName>
        <fullName evidence="1">Uncharacterized protein</fullName>
    </submittedName>
</protein>
<sequence length="43" mass="4622">MKQNVLTAVWVVILVVVSAGICHADTVVTTDGRILQGTIESQR</sequence>
<dbReference type="EMBL" id="BARS01004257">
    <property type="protein sequence ID" value="GAF75386.1"/>
    <property type="molecule type" value="Genomic_DNA"/>
</dbReference>
<name>X0SJV2_9ZZZZ</name>
<reference evidence="1" key="1">
    <citation type="journal article" date="2014" name="Front. Microbiol.">
        <title>High frequency of phylogenetically diverse reductive dehalogenase-homologous genes in deep subseafloor sedimentary metagenomes.</title>
        <authorList>
            <person name="Kawai M."/>
            <person name="Futagami T."/>
            <person name="Toyoda A."/>
            <person name="Takaki Y."/>
            <person name="Nishi S."/>
            <person name="Hori S."/>
            <person name="Arai W."/>
            <person name="Tsubouchi T."/>
            <person name="Morono Y."/>
            <person name="Uchiyama I."/>
            <person name="Ito T."/>
            <person name="Fujiyama A."/>
            <person name="Inagaki F."/>
            <person name="Takami H."/>
        </authorList>
    </citation>
    <scope>NUCLEOTIDE SEQUENCE</scope>
    <source>
        <strain evidence="1">Expedition CK06-06</strain>
    </source>
</reference>
<comment type="caution">
    <text evidence="1">The sequence shown here is derived from an EMBL/GenBank/DDBJ whole genome shotgun (WGS) entry which is preliminary data.</text>
</comment>
<evidence type="ECO:0000313" key="1">
    <source>
        <dbReference type="EMBL" id="GAF75386.1"/>
    </source>
</evidence>
<dbReference type="AlphaFoldDB" id="X0SJV2"/>
<proteinExistence type="predicted"/>
<organism evidence="1">
    <name type="scientific">marine sediment metagenome</name>
    <dbReference type="NCBI Taxonomy" id="412755"/>
    <lineage>
        <taxon>unclassified sequences</taxon>
        <taxon>metagenomes</taxon>
        <taxon>ecological metagenomes</taxon>
    </lineage>
</organism>
<feature type="non-terminal residue" evidence="1">
    <location>
        <position position="43"/>
    </location>
</feature>
<accession>X0SJV2</accession>